<protein>
    <submittedName>
        <fullName evidence="1">Uncharacterized protein</fullName>
    </submittedName>
</protein>
<reference evidence="1" key="1">
    <citation type="submission" date="2019-08" db="EMBL/GenBank/DDBJ databases">
        <authorList>
            <person name="Kucharzyk K."/>
            <person name="Murdoch R.W."/>
            <person name="Higgins S."/>
            <person name="Loffler F."/>
        </authorList>
    </citation>
    <scope>NUCLEOTIDE SEQUENCE</scope>
</reference>
<name>A0A645HXQ6_9ZZZZ</name>
<dbReference type="AlphaFoldDB" id="A0A645HXQ6"/>
<sequence>MTVDRFTDDPGDAKQRFGTVGCRNDFGDLNPAKPDFAGRPFGRVKNQTVDIVGAGELDGKFIMLPRRRAFECLRAAAGPARGGQINSGAAQVFAFGFKGNLVFASRHQRMILFDPGDGAAVKIEKQYGNFLSVGSGDIRRPGAARGNPDPAFRKALSVEFGEIAVHGEFGCGDEGHCRDCREP</sequence>
<evidence type="ECO:0000313" key="1">
    <source>
        <dbReference type="EMBL" id="MPN43788.1"/>
    </source>
</evidence>
<accession>A0A645HXQ6</accession>
<gene>
    <name evidence="1" type="ORF">SDC9_191349</name>
</gene>
<comment type="caution">
    <text evidence="1">The sequence shown here is derived from an EMBL/GenBank/DDBJ whole genome shotgun (WGS) entry which is preliminary data.</text>
</comment>
<proteinExistence type="predicted"/>
<dbReference type="EMBL" id="VSSQ01102402">
    <property type="protein sequence ID" value="MPN43788.1"/>
    <property type="molecule type" value="Genomic_DNA"/>
</dbReference>
<organism evidence="1">
    <name type="scientific">bioreactor metagenome</name>
    <dbReference type="NCBI Taxonomy" id="1076179"/>
    <lineage>
        <taxon>unclassified sequences</taxon>
        <taxon>metagenomes</taxon>
        <taxon>ecological metagenomes</taxon>
    </lineage>
</organism>